<dbReference type="Proteomes" id="UP000030645">
    <property type="component" value="Unassembled WGS sequence"/>
</dbReference>
<gene>
    <name evidence="2" type="ORF">L484_003265</name>
</gene>
<keyword evidence="3" id="KW-1185">Reference proteome</keyword>
<feature type="chain" id="PRO_5004929165" evidence="1">
    <location>
        <begin position="23"/>
        <end position="85"/>
    </location>
</feature>
<keyword evidence="1" id="KW-0732">Signal</keyword>
<evidence type="ECO:0000313" key="2">
    <source>
        <dbReference type="EMBL" id="EXB53830.1"/>
    </source>
</evidence>
<sequence>MTKLALFILTTLLAGVALEVEGGRILKSNEQVDHPQNFYGGGIGGAFPGPGFAGFGFGPNGFYTFPGSGSNVPGLPTISSPPSHE</sequence>
<protein>
    <submittedName>
        <fullName evidence="2">Uncharacterized protein</fullName>
    </submittedName>
</protein>
<accession>W9R3M7</accession>
<dbReference type="AlphaFoldDB" id="W9R3M7"/>
<proteinExistence type="predicted"/>
<evidence type="ECO:0000313" key="3">
    <source>
        <dbReference type="Proteomes" id="UP000030645"/>
    </source>
</evidence>
<name>W9R3M7_9ROSA</name>
<organism evidence="2 3">
    <name type="scientific">Morus notabilis</name>
    <dbReference type="NCBI Taxonomy" id="981085"/>
    <lineage>
        <taxon>Eukaryota</taxon>
        <taxon>Viridiplantae</taxon>
        <taxon>Streptophyta</taxon>
        <taxon>Embryophyta</taxon>
        <taxon>Tracheophyta</taxon>
        <taxon>Spermatophyta</taxon>
        <taxon>Magnoliopsida</taxon>
        <taxon>eudicotyledons</taxon>
        <taxon>Gunneridae</taxon>
        <taxon>Pentapetalae</taxon>
        <taxon>rosids</taxon>
        <taxon>fabids</taxon>
        <taxon>Rosales</taxon>
        <taxon>Moraceae</taxon>
        <taxon>Moreae</taxon>
        <taxon>Morus</taxon>
    </lineage>
</organism>
<evidence type="ECO:0000256" key="1">
    <source>
        <dbReference type="SAM" id="SignalP"/>
    </source>
</evidence>
<dbReference type="EMBL" id="KE344123">
    <property type="protein sequence ID" value="EXB53830.1"/>
    <property type="molecule type" value="Genomic_DNA"/>
</dbReference>
<feature type="signal peptide" evidence="1">
    <location>
        <begin position="1"/>
        <end position="22"/>
    </location>
</feature>
<reference evidence="3" key="1">
    <citation type="submission" date="2013-01" db="EMBL/GenBank/DDBJ databases">
        <title>Draft Genome Sequence of a Mulberry Tree, Morus notabilis C.K. Schneid.</title>
        <authorList>
            <person name="He N."/>
            <person name="Zhao S."/>
        </authorList>
    </citation>
    <scope>NUCLEOTIDE SEQUENCE</scope>
</reference>